<dbReference type="OrthoDB" id="107064at2"/>
<dbReference type="AlphaFoldDB" id="A0A9X0EGQ0"/>
<dbReference type="RefSeq" id="WP_037010668.1">
    <property type="nucleotide sequence ID" value="NZ_JRMB01000001.1"/>
</dbReference>
<dbReference type="InterPro" id="IPR046373">
    <property type="entry name" value="Acyl-CoA_Oxase/DH_mid-dom_sf"/>
</dbReference>
<evidence type="ECO:0000313" key="2">
    <source>
        <dbReference type="Proteomes" id="UP000029719"/>
    </source>
</evidence>
<proteinExistence type="predicted"/>
<comment type="caution">
    <text evidence="1">The sequence shown here is derived from an EMBL/GenBank/DDBJ whole genome shotgun (WGS) entry which is preliminary data.</text>
</comment>
<dbReference type="SUPFAM" id="SSF56645">
    <property type="entry name" value="Acyl-CoA dehydrogenase NM domain-like"/>
    <property type="match status" value="1"/>
</dbReference>
<organism evidence="1 2">
    <name type="scientific">Pseudomonas lutea</name>
    <dbReference type="NCBI Taxonomy" id="243924"/>
    <lineage>
        <taxon>Bacteria</taxon>
        <taxon>Pseudomonadati</taxon>
        <taxon>Pseudomonadota</taxon>
        <taxon>Gammaproteobacteria</taxon>
        <taxon>Pseudomonadales</taxon>
        <taxon>Pseudomonadaceae</taxon>
        <taxon>Pseudomonas</taxon>
    </lineage>
</organism>
<protein>
    <submittedName>
        <fullName evidence="1">Acyl-CoA dehydrogenase</fullName>
    </submittedName>
</protein>
<dbReference type="Gene3D" id="2.40.110.10">
    <property type="entry name" value="Butyryl-CoA Dehydrogenase, subunit A, domain 2"/>
    <property type="match status" value="1"/>
</dbReference>
<accession>A0A9X0EGQ0</accession>
<dbReference type="EMBL" id="JRMB01000001">
    <property type="protein sequence ID" value="KGF65487.1"/>
    <property type="molecule type" value="Genomic_DNA"/>
</dbReference>
<dbReference type="InterPro" id="IPR009100">
    <property type="entry name" value="AcylCoA_DH/oxidase_NM_dom_sf"/>
</dbReference>
<name>A0A9X0EGQ0_9PSED</name>
<dbReference type="Proteomes" id="UP000029719">
    <property type="component" value="Unassembled WGS sequence"/>
</dbReference>
<gene>
    <name evidence="1" type="ORF">LT42_05975</name>
</gene>
<dbReference type="GO" id="GO:0016627">
    <property type="term" value="F:oxidoreductase activity, acting on the CH-CH group of donors"/>
    <property type="evidence" value="ECO:0007669"/>
    <property type="project" value="InterPro"/>
</dbReference>
<evidence type="ECO:0000313" key="1">
    <source>
        <dbReference type="EMBL" id="KGF65487.1"/>
    </source>
</evidence>
<sequence length="362" mass="38926">MHNDAQGLESLLAEFARRDNPHLPDAALRAAMQRCVDHGLDQLPLPGSGRTLLRWQRLAAVAGIDLPLLKLYEGHTDALAILHELGFNALGMQSDLNPPSDRRAVEAPFAKPGVWGVWAAEPPDARVIVSQRKGDQVQLDGRKAWCSGAQLLDYALLTAWASDGTPHLVAVDLKQQSVSFVSQHWQAVGMASTASVDVHFERAVGFCVGDSGGYLSRPGFWQGGGGIAAAWYGAAVALANVLRRHRQEGRAEPHADAHLGAVDAALAGAAASLRECAGWIDAHPQQDASLPVQRLRAQVEMAVEQVCRHVGRALGATPFCRDPHFARLAADLPVFIRQSHAERDLAHLGQRVAASATEDWSL</sequence>
<reference evidence="1 2" key="1">
    <citation type="submission" date="2014-09" db="EMBL/GenBank/DDBJ databases">
        <title>Genome sequence of Pseudomonas lutea strain DSM 17257T.</title>
        <authorList>
            <person name="Kwak Y."/>
            <person name="Shin J.-H."/>
        </authorList>
    </citation>
    <scope>NUCLEOTIDE SEQUENCE [LARGE SCALE GENOMIC DNA]</scope>
    <source>
        <strain evidence="1 2">DSM 17257</strain>
    </source>
</reference>